<dbReference type="EMBL" id="CP019475">
    <property type="protein sequence ID" value="UQC80938.1"/>
    <property type="molecule type" value="Genomic_DNA"/>
</dbReference>
<sequence>MASWQRGLLAWVAVSGIWRSFLLGGPEAAYDRATCSRRHLTPHVGIGCDPVRVIVLGLPCQSVFRRLGKDVQDSMAFWVRNACTLVVERSQSAEEVRRKTAAQISESGQQRAEQNRRFGTWYGTFKQGEEGADAHIFIPICNVTPATTLALSAALPTSITFWLGDTIPFLAWRQPKWHTQDISLPSRDSGILPSRKQQNPFYLASRESQQSLHPGLGMLYGTTVSDRLLVSTPYRNQCRPIISCTNGVGNDNAVPEEPDEYRNKDVVS</sequence>
<dbReference type="RefSeq" id="XP_049142566.1">
    <property type="nucleotide sequence ID" value="XM_049285423.1"/>
</dbReference>
<evidence type="ECO:0000313" key="4">
    <source>
        <dbReference type="Proteomes" id="UP000830671"/>
    </source>
</evidence>
<evidence type="ECO:0000313" key="3">
    <source>
        <dbReference type="EMBL" id="UQC80938.1"/>
    </source>
</evidence>
<reference evidence="3" key="1">
    <citation type="journal article" date="2021" name="Mol. Plant Microbe Interact.">
        <title>Complete Genome Sequence of the Plant-Pathogenic Fungus Colletotrichum lupini.</title>
        <authorList>
            <person name="Baroncelli R."/>
            <person name="Pensec F."/>
            <person name="Da Lio D."/>
            <person name="Boufleur T."/>
            <person name="Vicente I."/>
            <person name="Sarrocco S."/>
            <person name="Picot A."/>
            <person name="Baraldi E."/>
            <person name="Sukno S."/>
            <person name="Thon M."/>
            <person name="Le Floch G."/>
        </authorList>
    </citation>
    <scope>NUCLEOTIDE SEQUENCE</scope>
    <source>
        <strain evidence="3">IMI 504893</strain>
    </source>
</reference>
<protein>
    <submittedName>
        <fullName evidence="3">Uncharacterized protein</fullName>
    </submittedName>
</protein>
<name>A0A9Q8SP87_9PEZI</name>
<dbReference type="Proteomes" id="UP000830671">
    <property type="component" value="Chromosome 3"/>
</dbReference>
<dbReference type="GeneID" id="73340433"/>
<keyword evidence="4" id="KW-1185">Reference proteome</keyword>
<organism evidence="3 4">
    <name type="scientific">Colletotrichum lupini</name>
    <dbReference type="NCBI Taxonomy" id="145971"/>
    <lineage>
        <taxon>Eukaryota</taxon>
        <taxon>Fungi</taxon>
        <taxon>Dikarya</taxon>
        <taxon>Ascomycota</taxon>
        <taxon>Pezizomycotina</taxon>
        <taxon>Sordariomycetes</taxon>
        <taxon>Hypocreomycetidae</taxon>
        <taxon>Glomerellales</taxon>
        <taxon>Glomerellaceae</taxon>
        <taxon>Colletotrichum</taxon>
        <taxon>Colletotrichum acutatum species complex</taxon>
    </lineage>
</organism>
<evidence type="ECO:0000256" key="1">
    <source>
        <dbReference type="SAM" id="MobiDB-lite"/>
    </source>
</evidence>
<keyword evidence="2" id="KW-0732">Signal</keyword>
<feature type="chain" id="PRO_5040293526" evidence="2">
    <location>
        <begin position="25"/>
        <end position="268"/>
    </location>
</feature>
<feature type="region of interest" description="Disordered" evidence="1">
    <location>
        <begin position="246"/>
        <end position="268"/>
    </location>
</feature>
<evidence type="ECO:0000256" key="2">
    <source>
        <dbReference type="SAM" id="SignalP"/>
    </source>
</evidence>
<accession>A0A9Q8SP87</accession>
<proteinExistence type="predicted"/>
<feature type="signal peptide" evidence="2">
    <location>
        <begin position="1"/>
        <end position="24"/>
    </location>
</feature>
<gene>
    <name evidence="3" type="ORF">CLUP02_06424</name>
</gene>
<dbReference type="AlphaFoldDB" id="A0A9Q8SP87"/>
<dbReference type="KEGG" id="clup:CLUP02_06424"/>